<evidence type="ECO:0000313" key="4">
    <source>
        <dbReference type="EMBL" id="GAA5805239.1"/>
    </source>
</evidence>
<evidence type="ECO:0000259" key="3">
    <source>
        <dbReference type="PROSITE" id="PS50245"/>
    </source>
</evidence>
<dbReference type="PROSITE" id="PS00845">
    <property type="entry name" value="CAP_GLY_1"/>
    <property type="match status" value="1"/>
</dbReference>
<dbReference type="SUPFAM" id="SSF74924">
    <property type="entry name" value="Cap-Gly domain"/>
    <property type="match status" value="1"/>
</dbReference>
<dbReference type="Proteomes" id="UP001476247">
    <property type="component" value="Unassembled WGS sequence"/>
</dbReference>
<dbReference type="PROSITE" id="PS50245">
    <property type="entry name" value="CAP_GLY_2"/>
    <property type="match status" value="1"/>
</dbReference>
<sequence length="363" mass="41564">MSARAWIDSKKPLLSSRSTPAPTLQQQQQQQQQQLRTGDRVQINSLHGIIRFIGTTKFKSGTWAGIELDCVGLGKNDGSVDGQRYFICPANTGLFILASKVLKQQHYTSLHNRPLTPHRSNSSKLSSPIRVLPPLPKKVILSEDNEILLLKKRIDALEAENKMLKQVNQCSNNRIQFLEQTVIEVKKAGMDSIEILESMVTSERSKVKELQLEQNDLRLAGLEAIESYESTLNQLQFDNQKLQQSHHQQIQLFLQDINVLENVLQNKMDKQVDLVQSLKRERQNNCKITSELKALKFQLKTSNDNTNNSSRWSFTRLDTPIEEEEEEEEEEEDQDLHCPLCDKQGHDVIHCSILSNQKHHLIS</sequence>
<dbReference type="InterPro" id="IPR000938">
    <property type="entry name" value="CAP-Gly_domain"/>
</dbReference>
<proteinExistence type="predicted"/>
<keyword evidence="5" id="KW-1185">Reference proteome</keyword>
<feature type="region of interest" description="Disordered" evidence="2">
    <location>
        <begin position="1"/>
        <end position="27"/>
    </location>
</feature>
<feature type="region of interest" description="Disordered" evidence="2">
    <location>
        <begin position="303"/>
        <end position="336"/>
    </location>
</feature>
<feature type="domain" description="CAP-Gly" evidence="3">
    <location>
        <begin position="54"/>
        <end position="97"/>
    </location>
</feature>
<gene>
    <name evidence="4" type="ORF">HPULCUR_010753</name>
</gene>
<name>A0ABP9YE58_9FUNG</name>
<organism evidence="4 5">
    <name type="scientific">Helicostylum pulchrum</name>
    <dbReference type="NCBI Taxonomy" id="562976"/>
    <lineage>
        <taxon>Eukaryota</taxon>
        <taxon>Fungi</taxon>
        <taxon>Fungi incertae sedis</taxon>
        <taxon>Mucoromycota</taxon>
        <taxon>Mucoromycotina</taxon>
        <taxon>Mucoromycetes</taxon>
        <taxon>Mucorales</taxon>
        <taxon>Mucorineae</taxon>
        <taxon>Mucoraceae</taxon>
        <taxon>Helicostylum</taxon>
    </lineage>
</organism>
<evidence type="ECO:0000256" key="2">
    <source>
        <dbReference type="SAM" id="MobiDB-lite"/>
    </source>
</evidence>
<reference evidence="4 5" key="1">
    <citation type="submission" date="2024-04" db="EMBL/GenBank/DDBJ databases">
        <title>genome sequences of Mucor flavus KT1a and Helicostylum pulchrum KT1b strains isolation_sourced from the surface of a dry-aged beef.</title>
        <authorList>
            <person name="Toyotome T."/>
            <person name="Hosono M."/>
            <person name="Torimaru M."/>
            <person name="Fukuda K."/>
            <person name="Mikami N."/>
        </authorList>
    </citation>
    <scope>NUCLEOTIDE SEQUENCE [LARGE SCALE GENOMIC DNA]</scope>
    <source>
        <strain evidence="4 5">KT1b</strain>
    </source>
</reference>
<accession>A0ABP9YE58</accession>
<feature type="compositionally biased region" description="Polar residues" evidence="2">
    <location>
        <begin position="15"/>
        <end position="24"/>
    </location>
</feature>
<dbReference type="Pfam" id="PF01302">
    <property type="entry name" value="CAP_GLY"/>
    <property type="match status" value="1"/>
</dbReference>
<comment type="caution">
    <text evidence="4">The sequence shown here is derived from an EMBL/GenBank/DDBJ whole genome shotgun (WGS) entry which is preliminary data.</text>
</comment>
<dbReference type="EMBL" id="BAABUJ010000043">
    <property type="protein sequence ID" value="GAA5805239.1"/>
    <property type="molecule type" value="Genomic_DNA"/>
</dbReference>
<feature type="coiled-coil region" evidence="1">
    <location>
        <begin position="140"/>
        <end position="281"/>
    </location>
</feature>
<dbReference type="SMART" id="SM01052">
    <property type="entry name" value="CAP_GLY"/>
    <property type="match status" value="1"/>
</dbReference>
<feature type="compositionally biased region" description="Polar residues" evidence="2">
    <location>
        <begin position="303"/>
        <end position="313"/>
    </location>
</feature>
<dbReference type="PANTHER" id="PTHR18916">
    <property type="entry name" value="DYNACTIN 1-RELATED MICROTUBULE-BINDING"/>
    <property type="match status" value="1"/>
</dbReference>
<protein>
    <recommendedName>
        <fullName evidence="3">CAP-Gly domain-containing protein</fullName>
    </recommendedName>
</protein>
<dbReference type="InterPro" id="IPR036859">
    <property type="entry name" value="CAP-Gly_dom_sf"/>
</dbReference>
<dbReference type="Gene3D" id="2.30.30.190">
    <property type="entry name" value="CAP Gly-rich-like domain"/>
    <property type="match status" value="1"/>
</dbReference>
<evidence type="ECO:0000256" key="1">
    <source>
        <dbReference type="SAM" id="Coils"/>
    </source>
</evidence>
<evidence type="ECO:0000313" key="5">
    <source>
        <dbReference type="Proteomes" id="UP001476247"/>
    </source>
</evidence>
<keyword evidence="1" id="KW-0175">Coiled coil</keyword>
<feature type="compositionally biased region" description="Acidic residues" evidence="2">
    <location>
        <begin position="320"/>
        <end position="334"/>
    </location>
</feature>